<dbReference type="InterPro" id="IPR003594">
    <property type="entry name" value="HATPase_dom"/>
</dbReference>
<evidence type="ECO:0000256" key="4">
    <source>
        <dbReference type="ARBA" id="ARBA00022500"/>
    </source>
</evidence>
<dbReference type="EMBL" id="WVUD01000023">
    <property type="protein sequence ID" value="MYL84029.1"/>
    <property type="molecule type" value="Genomic_DNA"/>
</dbReference>
<dbReference type="GO" id="GO:0006935">
    <property type="term" value="P:chemotaxis"/>
    <property type="evidence" value="ECO:0007669"/>
    <property type="project" value="UniProtKB-KW"/>
</dbReference>
<feature type="domain" description="CheW-like" evidence="14">
    <location>
        <begin position="569"/>
        <end position="699"/>
    </location>
</feature>
<dbReference type="GO" id="GO:0005524">
    <property type="term" value="F:ATP binding"/>
    <property type="evidence" value="ECO:0007669"/>
    <property type="project" value="UniProtKB-KW"/>
</dbReference>
<dbReference type="Pfam" id="PF02518">
    <property type="entry name" value="HATPase_c"/>
    <property type="match status" value="1"/>
</dbReference>
<evidence type="ECO:0000259" key="15">
    <source>
        <dbReference type="PROSITE" id="PS50894"/>
    </source>
</evidence>
<keyword evidence="5 12" id="KW-0597">Phosphoprotein</keyword>
<reference evidence="16 17" key="1">
    <citation type="submission" date="2020-01" db="EMBL/GenBank/DDBJ databases">
        <title>Genome sequence of Desulfovibrio aerotolerans DSM 16695(T).</title>
        <authorList>
            <person name="Karnachuk O."/>
            <person name="Avakyan M."/>
            <person name="Mardanov A."/>
            <person name="Kadnikov V."/>
            <person name="Ravin N."/>
        </authorList>
    </citation>
    <scope>NUCLEOTIDE SEQUENCE [LARGE SCALE GENOMIC DNA]</scope>
    <source>
        <strain evidence="16 17">DSM 16695</strain>
    </source>
</reference>
<dbReference type="Gene3D" id="1.20.120.160">
    <property type="entry name" value="HPT domain"/>
    <property type="match status" value="1"/>
</dbReference>
<dbReference type="Gene3D" id="1.10.287.560">
    <property type="entry name" value="Histidine kinase CheA-like, homodimeric domain"/>
    <property type="match status" value="1"/>
</dbReference>
<sequence>MSDIDPSIGLYVEETRELLGELERGLLELESNPGDTERVDACFRAMHTIKGGGAMFGFDEISRFTHDVETVLDRVRSGELPITRELLSLTLAAKDHILVLLEAPRDTAVDELRQASDVLLAAFAAYLPNGTAGHAQPALDQPAAGAATDDNPYACPAQSGPPGIYWVRLRPSATMLHTGNDPVRLLAELDTLGMVRVLRHGPLPALDDSDYDPEAVYGVFDLLVCTPCSAESLRDVFIFVEGDSEVSLTRIHTGLLRGSDLDELLATLVGQDEATIDAAQQRLEAHVAAKVAAIDVAKKKVQARTGPTEGEPAARPQPTAAATLRVDAGRLDSLVSMVGELVILQSRLRQAAKAKDIDAVAEVDEDLERLTDTLRDVALGLRMLPIGSVFSQFTRLTRDLSASLGKEVEFVAVGGETELDKTVIDRMKDPLVHLLRNSLDHGLEPPQERLANGKPACGRITLSAMHSAGNVVIVIADDGRGIDLSVVRRKAMERGLIAPDAEPTEKELFDCIFKPGFSTAATVSDVSGRGVGMDVVKRNIEALRGTVELESVLGQGARVTIRLPLTLAIIDGFNVMVGGDSYIVPLANLRGFQERFVNEVVRTVETLERMGELVPVVSLRRLFAVPGQQPVYERVVITETEGETVGFCVDRVIGRQQAVIKSLDDCYRHLKWISGTTINGDGSISLILDVPQLVRFVRSREETRLQATDPSRTLVQ</sequence>
<comment type="function">
    <text evidence="11">Involved in the transmission of sensory signals from the chemoreceptors to the flagellar motors. CheA is autophosphorylated; it can transfer its phosphate group to either CheB or CheY.</text>
</comment>
<feature type="domain" description="HPt" evidence="15">
    <location>
        <begin position="1"/>
        <end position="104"/>
    </location>
</feature>
<protein>
    <recommendedName>
        <fullName evidence="3">Chemotaxis protein CheA</fullName>
        <ecNumber evidence="2">2.7.13.3</ecNumber>
    </recommendedName>
</protein>
<dbReference type="OrthoDB" id="9803176at2"/>
<dbReference type="AlphaFoldDB" id="A0A7C9MK50"/>
<evidence type="ECO:0000256" key="5">
    <source>
        <dbReference type="ARBA" id="ARBA00022553"/>
    </source>
</evidence>
<dbReference type="SMART" id="SM00387">
    <property type="entry name" value="HATPase_c"/>
    <property type="match status" value="1"/>
</dbReference>
<dbReference type="SMART" id="SM00260">
    <property type="entry name" value="CheW"/>
    <property type="match status" value="1"/>
</dbReference>
<dbReference type="PANTHER" id="PTHR43395:SF10">
    <property type="entry name" value="CHEMOTAXIS PROTEIN CHEA"/>
    <property type="match status" value="1"/>
</dbReference>
<evidence type="ECO:0000259" key="13">
    <source>
        <dbReference type="PROSITE" id="PS50109"/>
    </source>
</evidence>
<organism evidence="16 17">
    <name type="scientific">Solidesulfovibrio aerotolerans</name>
    <dbReference type="NCBI Taxonomy" id="295255"/>
    <lineage>
        <taxon>Bacteria</taxon>
        <taxon>Pseudomonadati</taxon>
        <taxon>Thermodesulfobacteriota</taxon>
        <taxon>Desulfovibrionia</taxon>
        <taxon>Desulfovibrionales</taxon>
        <taxon>Desulfovibrionaceae</taxon>
        <taxon>Solidesulfovibrio</taxon>
    </lineage>
</organism>
<dbReference type="InterPro" id="IPR004358">
    <property type="entry name" value="Sig_transdc_His_kin-like_C"/>
</dbReference>
<dbReference type="Pfam" id="PF01584">
    <property type="entry name" value="CheW"/>
    <property type="match status" value="1"/>
</dbReference>
<keyword evidence="7" id="KW-0547">Nucleotide-binding</keyword>
<dbReference type="GO" id="GO:0000155">
    <property type="term" value="F:phosphorelay sensor kinase activity"/>
    <property type="evidence" value="ECO:0007669"/>
    <property type="project" value="InterPro"/>
</dbReference>
<dbReference type="InterPro" id="IPR051315">
    <property type="entry name" value="Bact_Chemotaxis_CheA"/>
</dbReference>
<dbReference type="InterPro" id="IPR036641">
    <property type="entry name" value="HPT_dom_sf"/>
</dbReference>
<evidence type="ECO:0000256" key="10">
    <source>
        <dbReference type="ARBA" id="ARBA00023012"/>
    </source>
</evidence>
<dbReference type="FunFam" id="3.30.565.10:FF:000016">
    <property type="entry name" value="Chemotaxis protein CheA, putative"/>
    <property type="match status" value="1"/>
</dbReference>
<keyword evidence="6" id="KW-0808">Transferase</keyword>
<dbReference type="SUPFAM" id="SSF47384">
    <property type="entry name" value="Homodimeric domain of signal transducing histidine kinase"/>
    <property type="match status" value="1"/>
</dbReference>
<dbReference type="InterPro" id="IPR037006">
    <property type="entry name" value="CheA-like_homodim_sf"/>
</dbReference>
<dbReference type="PROSITE" id="PS50109">
    <property type="entry name" value="HIS_KIN"/>
    <property type="match status" value="1"/>
</dbReference>
<dbReference type="CDD" id="cd16916">
    <property type="entry name" value="HATPase_CheA-like"/>
    <property type="match status" value="1"/>
</dbReference>
<comment type="caution">
    <text evidence="16">The sequence shown here is derived from an EMBL/GenBank/DDBJ whole genome shotgun (WGS) entry which is preliminary data.</text>
</comment>
<dbReference type="PANTHER" id="PTHR43395">
    <property type="entry name" value="SENSOR HISTIDINE KINASE CHEA"/>
    <property type="match status" value="1"/>
</dbReference>
<name>A0A7C9MK50_9BACT</name>
<dbReference type="Pfam" id="PF02895">
    <property type="entry name" value="H-kinase_dim"/>
    <property type="match status" value="1"/>
</dbReference>
<feature type="domain" description="Histidine kinase" evidence="13">
    <location>
        <begin position="319"/>
        <end position="567"/>
    </location>
</feature>
<dbReference type="Proteomes" id="UP000482487">
    <property type="component" value="Unassembled WGS sequence"/>
</dbReference>
<dbReference type="InterPro" id="IPR036061">
    <property type="entry name" value="CheW-like_dom_sf"/>
</dbReference>
<keyword evidence="4" id="KW-0145">Chemotaxis</keyword>
<evidence type="ECO:0000256" key="11">
    <source>
        <dbReference type="ARBA" id="ARBA00035100"/>
    </source>
</evidence>
<evidence type="ECO:0000256" key="6">
    <source>
        <dbReference type="ARBA" id="ARBA00022679"/>
    </source>
</evidence>
<dbReference type="PROSITE" id="PS50851">
    <property type="entry name" value="CHEW"/>
    <property type="match status" value="1"/>
</dbReference>
<dbReference type="SUPFAM" id="SSF55874">
    <property type="entry name" value="ATPase domain of HSP90 chaperone/DNA topoisomerase II/histidine kinase"/>
    <property type="match status" value="1"/>
</dbReference>
<evidence type="ECO:0000256" key="1">
    <source>
        <dbReference type="ARBA" id="ARBA00000085"/>
    </source>
</evidence>
<dbReference type="InterPro" id="IPR008207">
    <property type="entry name" value="Sig_transdc_His_kin_Hpt_dom"/>
</dbReference>
<keyword evidence="9" id="KW-0067">ATP-binding</keyword>
<keyword evidence="8" id="KW-0418">Kinase</keyword>
<evidence type="ECO:0000256" key="2">
    <source>
        <dbReference type="ARBA" id="ARBA00012438"/>
    </source>
</evidence>
<dbReference type="InterPro" id="IPR004105">
    <property type="entry name" value="CheA-like_dim"/>
</dbReference>
<gene>
    <name evidence="16" type="ORF">GTA51_12900</name>
</gene>
<evidence type="ECO:0000313" key="17">
    <source>
        <dbReference type="Proteomes" id="UP000482487"/>
    </source>
</evidence>
<evidence type="ECO:0000256" key="9">
    <source>
        <dbReference type="ARBA" id="ARBA00022840"/>
    </source>
</evidence>
<comment type="catalytic activity">
    <reaction evidence="1">
        <text>ATP + protein L-histidine = ADP + protein N-phospho-L-histidine.</text>
        <dbReference type="EC" id="2.7.13.3"/>
    </reaction>
</comment>
<dbReference type="Pfam" id="PF01627">
    <property type="entry name" value="Hpt"/>
    <property type="match status" value="1"/>
</dbReference>
<dbReference type="RefSeq" id="WP_160961676.1">
    <property type="nucleotide sequence ID" value="NZ_WVUD01000023.1"/>
</dbReference>
<feature type="modified residue" description="Phosphohistidine" evidence="12">
    <location>
        <position position="47"/>
    </location>
</feature>
<dbReference type="PROSITE" id="PS50894">
    <property type="entry name" value="HPT"/>
    <property type="match status" value="1"/>
</dbReference>
<dbReference type="SMART" id="SM00073">
    <property type="entry name" value="HPT"/>
    <property type="match status" value="1"/>
</dbReference>
<evidence type="ECO:0000256" key="7">
    <source>
        <dbReference type="ARBA" id="ARBA00022741"/>
    </source>
</evidence>
<keyword evidence="10" id="KW-0902">Two-component regulatory system</keyword>
<evidence type="ECO:0000256" key="12">
    <source>
        <dbReference type="PROSITE-ProRule" id="PRU00110"/>
    </source>
</evidence>
<dbReference type="Gene3D" id="2.30.30.40">
    <property type="entry name" value="SH3 Domains"/>
    <property type="match status" value="1"/>
</dbReference>
<dbReference type="InterPro" id="IPR036097">
    <property type="entry name" value="HisK_dim/P_sf"/>
</dbReference>
<dbReference type="InterPro" id="IPR036890">
    <property type="entry name" value="HATPase_C_sf"/>
</dbReference>
<dbReference type="SUPFAM" id="SSF47226">
    <property type="entry name" value="Histidine-containing phosphotransfer domain, HPT domain"/>
    <property type="match status" value="1"/>
</dbReference>
<dbReference type="EC" id="2.7.13.3" evidence="2"/>
<keyword evidence="17" id="KW-1185">Reference proteome</keyword>
<evidence type="ECO:0000256" key="8">
    <source>
        <dbReference type="ARBA" id="ARBA00022777"/>
    </source>
</evidence>
<dbReference type="SUPFAM" id="SSF50341">
    <property type="entry name" value="CheW-like"/>
    <property type="match status" value="1"/>
</dbReference>
<evidence type="ECO:0000313" key="16">
    <source>
        <dbReference type="EMBL" id="MYL84029.1"/>
    </source>
</evidence>
<accession>A0A7C9MK50</accession>
<dbReference type="PRINTS" id="PR00344">
    <property type="entry name" value="BCTRLSENSOR"/>
</dbReference>
<evidence type="ECO:0000256" key="3">
    <source>
        <dbReference type="ARBA" id="ARBA00021495"/>
    </source>
</evidence>
<dbReference type="InterPro" id="IPR002545">
    <property type="entry name" value="CheW-lke_dom"/>
</dbReference>
<dbReference type="Gene3D" id="3.30.565.10">
    <property type="entry name" value="Histidine kinase-like ATPase, C-terminal domain"/>
    <property type="match status" value="1"/>
</dbReference>
<dbReference type="InterPro" id="IPR005467">
    <property type="entry name" value="His_kinase_dom"/>
</dbReference>
<dbReference type="SMART" id="SM01231">
    <property type="entry name" value="H-kinase_dim"/>
    <property type="match status" value="1"/>
</dbReference>
<dbReference type="GO" id="GO:0005737">
    <property type="term" value="C:cytoplasm"/>
    <property type="evidence" value="ECO:0007669"/>
    <property type="project" value="InterPro"/>
</dbReference>
<evidence type="ECO:0000259" key="14">
    <source>
        <dbReference type="PROSITE" id="PS50851"/>
    </source>
</evidence>
<dbReference type="CDD" id="cd00088">
    <property type="entry name" value="HPT"/>
    <property type="match status" value="1"/>
</dbReference>
<proteinExistence type="predicted"/>